<dbReference type="InterPro" id="IPR002035">
    <property type="entry name" value="VWF_A"/>
</dbReference>
<feature type="region of interest" description="Disordered" evidence="1">
    <location>
        <begin position="291"/>
        <end position="573"/>
    </location>
</feature>
<feature type="region of interest" description="Disordered" evidence="1">
    <location>
        <begin position="1024"/>
        <end position="1093"/>
    </location>
</feature>
<feature type="region of interest" description="Disordered" evidence="1">
    <location>
        <begin position="1"/>
        <end position="277"/>
    </location>
</feature>
<reference evidence="3" key="1">
    <citation type="submission" date="2020-06" db="EMBL/GenBank/DDBJ databases">
        <authorList>
            <consortium name="Plant Systems Biology data submission"/>
        </authorList>
    </citation>
    <scope>NUCLEOTIDE SEQUENCE</scope>
    <source>
        <strain evidence="3">D6</strain>
    </source>
</reference>
<feature type="compositionally biased region" description="Polar residues" evidence="1">
    <location>
        <begin position="351"/>
        <end position="361"/>
    </location>
</feature>
<feature type="compositionally biased region" description="Basic and acidic residues" evidence="1">
    <location>
        <begin position="543"/>
        <end position="573"/>
    </location>
</feature>
<dbReference type="Proteomes" id="UP001153069">
    <property type="component" value="Unassembled WGS sequence"/>
</dbReference>
<dbReference type="EMBL" id="CAICTM010001157">
    <property type="protein sequence ID" value="CAB9521049.1"/>
    <property type="molecule type" value="Genomic_DNA"/>
</dbReference>
<feature type="compositionally biased region" description="Low complexity" evidence="1">
    <location>
        <begin position="341"/>
        <end position="350"/>
    </location>
</feature>
<organism evidence="3 4">
    <name type="scientific">Seminavis robusta</name>
    <dbReference type="NCBI Taxonomy" id="568900"/>
    <lineage>
        <taxon>Eukaryota</taxon>
        <taxon>Sar</taxon>
        <taxon>Stramenopiles</taxon>
        <taxon>Ochrophyta</taxon>
        <taxon>Bacillariophyta</taxon>
        <taxon>Bacillariophyceae</taxon>
        <taxon>Bacillariophycidae</taxon>
        <taxon>Naviculales</taxon>
        <taxon>Naviculaceae</taxon>
        <taxon>Seminavis</taxon>
    </lineage>
</organism>
<evidence type="ECO:0000259" key="2">
    <source>
        <dbReference type="PROSITE" id="PS50234"/>
    </source>
</evidence>
<feature type="compositionally biased region" description="Basic and acidic residues" evidence="1">
    <location>
        <begin position="375"/>
        <end position="393"/>
    </location>
</feature>
<feature type="compositionally biased region" description="Low complexity" evidence="1">
    <location>
        <begin position="293"/>
        <end position="307"/>
    </location>
</feature>
<keyword evidence="4" id="KW-1185">Reference proteome</keyword>
<accession>A0A9N8EJ17</accession>
<dbReference type="AlphaFoldDB" id="A0A9N8EJ17"/>
<comment type="caution">
    <text evidence="3">The sequence shown here is derived from an EMBL/GenBank/DDBJ whole genome shotgun (WGS) entry which is preliminary data.</text>
</comment>
<sequence length="1215" mass="132087">MAPYGHDQRRCGGRWKGPPRRDRARNGHPGQQWSRHSYPQDARRSEPSHGSFGRQQHHPPGRWGHSSGGHQGQEQRPSFPRCMTESPPRGQWRHASGPPGQRGRLPPADNRFRRSSHPPDFAATNGREGHKRSRSLSSDRRNDTRGLGRQRESCGSNYRTTDGDEGHKRSRHDRDNDQSQGQSRLQQPSQKSKYHKNDDGAVASSRSQQMPQSRHQQPTHSDRAAKTSPPRHVPIGNARTAQGQSQDCKPLRITATENREKSYKPSQNHSASVDPPIKYPMATLGAVQHLFSQDKQQQQQAKWQDQAPLIEHSPKAIAVDKQGKSLDLKDPKATAKTNDRSNSNSNSNSNINATPIKNPMSTLGAVQHLFSHGKQSHDLKDPKATAKSNDRSHSKSTGGSEIGKPQKVARAAAAENDVAIADNEKKTAAKQQSGAMKAYLDGYGTDSDEEEEDKSNDEQQQQPISQRSQPRVQHQKSDLKKRPHQASNSNDRVAFRQNKRLDTKQVLGRSVLASLENKVARRQSKPKELPKQTPSSTVAISIRDTKMQAGETEHKDNQASKQNSHDRDQHDKATGSVAETVFDAGTNISAEAHTGKIKLAGKPKDPPKVDEKDFIIKASAKESKDLGTSDAVLATTTAAPVTTEVTLNGSAEAAVAKPREMTTDGASTKGLSAGELLFSGFYATKESGVDGKRTKATETGTKQATKKTKKKKKKKKQTVADRVLRCNPALRTNVAIGTHLVFAVDSSKVMKQGTSGVSAGNSLSKWKVVLDGIKGLLPEQLTGNGDLVISLVTFHMDKAQTILERIPLTKDFKSSTIWKELDSLSGCKPSGNTGFSTGLEAARVVGSNKERGPSNQRVVLVFMAAGRPLDLQSQLSSHLLAKGQKKQKVSPGQSIAAMQLEHGARFKLHLVSLNVQAKPWLENLSNRYKGTLHDPMEPLVRKDGSFVEPDIEPVFRSISLSVTAIRGTQYHTATATRDGQASDSAPEGGKVIMTAHLADPASGITAPRRQVILPRMEVTTDATTSAVSTLPFEPIDPVTGQPRDTGKRKHTNLPAWMTRKQSVPEKDQCKPLAEDSKVPAVSEKDNSTSSSSQVPAVLGAVVADPNQNSSPPAIPEGPQFPAVLGAIVAEHNQNSSPPSPPGIPEGPQVPAVLGAVVAEPKQTEIQPMTVNEDENLQVRATGHRMHLNSPAWMTRPKEQEAEAEKAAVESNATIE</sequence>
<evidence type="ECO:0000313" key="4">
    <source>
        <dbReference type="Proteomes" id="UP001153069"/>
    </source>
</evidence>
<dbReference type="InterPro" id="IPR036465">
    <property type="entry name" value="vWFA_dom_sf"/>
</dbReference>
<gene>
    <name evidence="3" type="ORF">SEMRO_1159_G247530.1</name>
</gene>
<proteinExistence type="predicted"/>
<evidence type="ECO:0000256" key="1">
    <source>
        <dbReference type="SAM" id="MobiDB-lite"/>
    </source>
</evidence>
<feature type="compositionally biased region" description="Basic and acidic residues" evidence="1">
    <location>
        <begin position="321"/>
        <end position="339"/>
    </location>
</feature>
<evidence type="ECO:0000313" key="3">
    <source>
        <dbReference type="EMBL" id="CAB9521049.1"/>
    </source>
</evidence>
<dbReference type="SUPFAM" id="SSF53300">
    <property type="entry name" value="vWA-like"/>
    <property type="match status" value="1"/>
</dbReference>
<protein>
    <recommendedName>
        <fullName evidence="2">VWFA domain-containing protein</fullName>
    </recommendedName>
</protein>
<dbReference type="Gene3D" id="3.40.50.410">
    <property type="entry name" value="von Willebrand factor, type A domain"/>
    <property type="match status" value="1"/>
</dbReference>
<feature type="compositionally biased region" description="Polar residues" evidence="1">
    <location>
        <begin position="204"/>
        <end position="219"/>
    </location>
</feature>
<feature type="compositionally biased region" description="Basic and acidic residues" evidence="1">
    <location>
        <begin position="161"/>
        <end position="177"/>
    </location>
</feature>
<feature type="region of interest" description="Disordered" evidence="1">
    <location>
        <begin position="690"/>
        <end position="717"/>
    </location>
</feature>
<feature type="compositionally biased region" description="Polar residues" evidence="1">
    <location>
        <begin position="178"/>
        <end position="191"/>
    </location>
</feature>
<feature type="compositionally biased region" description="Basic and acidic residues" evidence="1">
    <location>
        <begin position="137"/>
        <end position="152"/>
    </location>
</feature>
<name>A0A9N8EJ17_9STRA</name>
<feature type="compositionally biased region" description="Low complexity" evidence="1">
    <location>
        <begin position="458"/>
        <end position="472"/>
    </location>
</feature>
<dbReference type="PROSITE" id="PS50234">
    <property type="entry name" value="VWFA"/>
    <property type="match status" value="1"/>
</dbReference>
<feature type="compositionally biased region" description="Basic residues" evidence="1">
    <location>
        <begin position="704"/>
        <end position="717"/>
    </location>
</feature>
<feature type="compositionally biased region" description="Low complexity" evidence="1">
    <location>
        <begin position="408"/>
        <end position="421"/>
    </location>
</feature>
<feature type="compositionally biased region" description="Basic and acidic residues" evidence="1">
    <location>
        <begin position="1"/>
        <end position="10"/>
    </location>
</feature>
<feature type="compositionally biased region" description="Basic and acidic residues" evidence="1">
    <location>
        <begin position="1195"/>
        <end position="1207"/>
    </location>
</feature>
<feature type="compositionally biased region" description="Basic and acidic residues" evidence="1">
    <location>
        <begin position="1062"/>
        <end position="1086"/>
    </location>
</feature>
<feature type="compositionally biased region" description="Acidic residues" evidence="1">
    <location>
        <begin position="446"/>
        <end position="455"/>
    </location>
</feature>
<feature type="region of interest" description="Disordered" evidence="1">
    <location>
        <begin position="1183"/>
        <end position="1215"/>
    </location>
</feature>
<feature type="domain" description="VWFA" evidence="2">
    <location>
        <begin position="739"/>
        <end position="958"/>
    </location>
</feature>